<dbReference type="SUPFAM" id="SSF103473">
    <property type="entry name" value="MFS general substrate transporter"/>
    <property type="match status" value="1"/>
</dbReference>
<feature type="transmembrane region" description="Helical" evidence="2">
    <location>
        <begin position="432"/>
        <end position="454"/>
    </location>
</feature>
<dbReference type="AlphaFoldDB" id="A0ABD3UZX9"/>
<dbReference type="InterPro" id="IPR020846">
    <property type="entry name" value="MFS_dom"/>
</dbReference>
<feature type="transmembrane region" description="Helical" evidence="2">
    <location>
        <begin position="12"/>
        <end position="32"/>
    </location>
</feature>
<dbReference type="PROSITE" id="PS50850">
    <property type="entry name" value="MFS"/>
    <property type="match status" value="1"/>
</dbReference>
<accession>A0ABD3UZX9</accession>
<keyword evidence="2" id="KW-1133">Transmembrane helix</keyword>
<feature type="transmembrane region" description="Helical" evidence="2">
    <location>
        <begin position="52"/>
        <end position="73"/>
    </location>
</feature>
<feature type="transmembrane region" description="Helical" evidence="2">
    <location>
        <begin position="85"/>
        <end position="104"/>
    </location>
</feature>
<evidence type="ECO:0000259" key="3">
    <source>
        <dbReference type="PROSITE" id="PS50850"/>
    </source>
</evidence>
<dbReference type="Pfam" id="PF07690">
    <property type="entry name" value="MFS_1"/>
    <property type="match status" value="2"/>
</dbReference>
<dbReference type="Proteomes" id="UP001634394">
    <property type="component" value="Unassembled WGS sequence"/>
</dbReference>
<feature type="transmembrane region" description="Helical" evidence="2">
    <location>
        <begin position="460"/>
        <end position="483"/>
    </location>
</feature>
<evidence type="ECO:0000313" key="4">
    <source>
        <dbReference type="EMBL" id="KAL3854959.1"/>
    </source>
</evidence>
<keyword evidence="2" id="KW-0812">Transmembrane</keyword>
<comment type="subcellular location">
    <subcellularLocation>
        <location evidence="1">Membrane</location>
        <topology evidence="1">Multi-pass membrane protein</topology>
    </subcellularLocation>
</comment>
<comment type="caution">
    <text evidence="4">The sequence shown here is derived from an EMBL/GenBank/DDBJ whole genome shotgun (WGS) entry which is preliminary data.</text>
</comment>
<gene>
    <name evidence="4" type="ORF">ACJMK2_014194</name>
</gene>
<dbReference type="PANTHER" id="PTHR11360:SF284">
    <property type="entry name" value="EG:103B4.3 PROTEIN-RELATED"/>
    <property type="match status" value="1"/>
</dbReference>
<feature type="transmembrane region" description="Helical" evidence="2">
    <location>
        <begin position="394"/>
        <end position="420"/>
    </location>
</feature>
<dbReference type="EMBL" id="JBJQND010000014">
    <property type="protein sequence ID" value="KAL3854959.1"/>
    <property type="molecule type" value="Genomic_DNA"/>
</dbReference>
<dbReference type="InterPro" id="IPR036259">
    <property type="entry name" value="MFS_trans_sf"/>
</dbReference>
<evidence type="ECO:0000256" key="2">
    <source>
        <dbReference type="SAM" id="Phobius"/>
    </source>
</evidence>
<dbReference type="PANTHER" id="PTHR11360">
    <property type="entry name" value="MONOCARBOXYLATE TRANSPORTER"/>
    <property type="match status" value="1"/>
</dbReference>
<keyword evidence="2" id="KW-0472">Membrane</keyword>
<name>A0ABD3UZX9_SINWO</name>
<keyword evidence="5" id="KW-1185">Reference proteome</keyword>
<feature type="transmembrane region" description="Helical" evidence="2">
    <location>
        <begin position="110"/>
        <end position="135"/>
    </location>
</feature>
<feature type="transmembrane region" description="Helical" evidence="2">
    <location>
        <begin position="340"/>
        <end position="362"/>
    </location>
</feature>
<evidence type="ECO:0000256" key="1">
    <source>
        <dbReference type="ARBA" id="ARBA00004141"/>
    </source>
</evidence>
<dbReference type="InterPro" id="IPR050327">
    <property type="entry name" value="Proton-linked_MCT"/>
</dbReference>
<reference evidence="4 5" key="1">
    <citation type="submission" date="2024-11" db="EMBL/GenBank/DDBJ databases">
        <title>Chromosome-level genome assembly of the freshwater bivalve Anodonta woodiana.</title>
        <authorList>
            <person name="Chen X."/>
        </authorList>
    </citation>
    <scope>NUCLEOTIDE SEQUENCE [LARGE SCALE GENOMIC DNA]</scope>
    <source>
        <strain evidence="4">MN2024</strain>
        <tissue evidence="4">Gills</tissue>
    </source>
</reference>
<proteinExistence type="predicted"/>
<feature type="transmembrane region" description="Helical" evidence="2">
    <location>
        <begin position="299"/>
        <end position="328"/>
    </location>
</feature>
<feature type="transmembrane region" description="Helical" evidence="2">
    <location>
        <begin position="173"/>
        <end position="193"/>
    </location>
</feature>
<dbReference type="Gene3D" id="1.20.1250.20">
    <property type="entry name" value="MFS general substrate transporter like domains"/>
    <property type="match status" value="1"/>
</dbReference>
<feature type="transmembrane region" description="Helical" evidence="2">
    <location>
        <begin position="142"/>
        <end position="161"/>
    </location>
</feature>
<feature type="transmembrane region" description="Helical" evidence="2">
    <location>
        <begin position="369"/>
        <end position="388"/>
    </location>
</feature>
<sequence length="501" mass="54552">MMLSKCQEWSDGGRWGYVVVVSAFMIQVITFGTTQSIGVYNVEFLDYFESSAAAISLVGSINAGVFFGSGPIASLLMNYLSHRQVALIGAIISFTGLACMPFAPNVVYMYFFYGFLSGLGYCLLYIPSHVLCGLYFERHRSLASGIAASGQGIGGTVFPYITYMLIETYGWRGSYFIMAGFSLHSIVFAALLLPLPKHIARDIDTTTAPENVDPLETEEESLDTRHNKSVSSYIHKQLETDHIVHLRNIENVTPILSSGETDLPVTANINVTDTNNMHIAGNIMSTTFISKIIDQWRNVFSFGFIIFFFNNIFWNMGASTVIVFGPAFNIHVGFEKEDATVVFTMIGCGACVGCVLGGLVGNLSCCNRIAVYIFANIANGTLTLLYLLPFLYTFWSLLILSLLWGLMFGFIVGLLMVVTADIVGAETLGYGYGYLMLANGIGCSVGPPLAGWFLDATGELVPGFLFAGLLTIIGGLLVTLIPLQRRLCPVKGKTSENQAES</sequence>
<protein>
    <recommendedName>
        <fullName evidence="3">Major facilitator superfamily (MFS) profile domain-containing protein</fullName>
    </recommendedName>
</protein>
<feature type="domain" description="Major facilitator superfamily (MFS) profile" evidence="3">
    <location>
        <begin position="19"/>
        <end position="486"/>
    </location>
</feature>
<evidence type="ECO:0000313" key="5">
    <source>
        <dbReference type="Proteomes" id="UP001634394"/>
    </source>
</evidence>
<dbReference type="InterPro" id="IPR011701">
    <property type="entry name" value="MFS"/>
</dbReference>
<organism evidence="4 5">
    <name type="scientific">Sinanodonta woodiana</name>
    <name type="common">Chinese pond mussel</name>
    <name type="synonym">Anodonta woodiana</name>
    <dbReference type="NCBI Taxonomy" id="1069815"/>
    <lineage>
        <taxon>Eukaryota</taxon>
        <taxon>Metazoa</taxon>
        <taxon>Spiralia</taxon>
        <taxon>Lophotrochozoa</taxon>
        <taxon>Mollusca</taxon>
        <taxon>Bivalvia</taxon>
        <taxon>Autobranchia</taxon>
        <taxon>Heteroconchia</taxon>
        <taxon>Palaeoheterodonta</taxon>
        <taxon>Unionida</taxon>
        <taxon>Unionoidea</taxon>
        <taxon>Unionidae</taxon>
        <taxon>Unioninae</taxon>
        <taxon>Sinanodonta</taxon>
    </lineage>
</organism>
<dbReference type="GO" id="GO:0016020">
    <property type="term" value="C:membrane"/>
    <property type="evidence" value="ECO:0007669"/>
    <property type="project" value="UniProtKB-SubCell"/>
</dbReference>